<evidence type="ECO:0000313" key="2">
    <source>
        <dbReference type="EMBL" id="VDN27216.1"/>
    </source>
</evidence>
<name>A0A3P7Q952_DIBLA</name>
<keyword evidence="3" id="KW-1185">Reference proteome</keyword>
<proteinExistence type="predicted"/>
<sequence length="122" mass="13786">LKRKDGKVDGTQTGAAQRAGRRKVEDKKVERKKMTFQLNATEPSAFGAQEYWHHLPNLTMDAEHRVYMWVCNKHACSGEPERLDGEPASDGKPHIVFKTPPYNGETVKPKLSLSCCFNLKCI</sequence>
<feature type="non-terminal residue" evidence="2">
    <location>
        <position position="1"/>
    </location>
</feature>
<feature type="region of interest" description="Disordered" evidence="1">
    <location>
        <begin position="1"/>
        <end position="28"/>
    </location>
</feature>
<organism evidence="2 3">
    <name type="scientific">Dibothriocephalus latus</name>
    <name type="common">Fish tapeworm</name>
    <name type="synonym">Diphyllobothrium latum</name>
    <dbReference type="NCBI Taxonomy" id="60516"/>
    <lineage>
        <taxon>Eukaryota</taxon>
        <taxon>Metazoa</taxon>
        <taxon>Spiralia</taxon>
        <taxon>Lophotrochozoa</taxon>
        <taxon>Platyhelminthes</taxon>
        <taxon>Cestoda</taxon>
        <taxon>Eucestoda</taxon>
        <taxon>Diphyllobothriidea</taxon>
        <taxon>Diphyllobothriidae</taxon>
        <taxon>Dibothriocephalus</taxon>
    </lineage>
</organism>
<evidence type="ECO:0000256" key="1">
    <source>
        <dbReference type="SAM" id="MobiDB-lite"/>
    </source>
</evidence>
<dbReference type="OrthoDB" id="6159398at2759"/>
<evidence type="ECO:0000313" key="3">
    <source>
        <dbReference type="Proteomes" id="UP000281553"/>
    </source>
</evidence>
<reference evidence="2 3" key="1">
    <citation type="submission" date="2018-11" db="EMBL/GenBank/DDBJ databases">
        <authorList>
            <consortium name="Pathogen Informatics"/>
        </authorList>
    </citation>
    <scope>NUCLEOTIDE SEQUENCE [LARGE SCALE GENOMIC DNA]</scope>
</reference>
<dbReference type="EMBL" id="UYRU01076686">
    <property type="protein sequence ID" value="VDN27216.1"/>
    <property type="molecule type" value="Genomic_DNA"/>
</dbReference>
<dbReference type="AlphaFoldDB" id="A0A3P7Q952"/>
<gene>
    <name evidence="2" type="ORF">DILT_LOCUS14964</name>
</gene>
<dbReference type="Proteomes" id="UP000281553">
    <property type="component" value="Unassembled WGS sequence"/>
</dbReference>
<accession>A0A3P7Q952</accession>
<protein>
    <submittedName>
        <fullName evidence="2">Uncharacterized protein</fullName>
    </submittedName>
</protein>